<dbReference type="Proteomes" id="UP000720595">
    <property type="component" value="Unassembled WGS sequence"/>
</dbReference>
<accession>A0ABS2MH08</accession>
<reference evidence="1 2" key="1">
    <citation type="submission" date="2021-01" db="EMBL/GenBank/DDBJ databases">
        <title>Genomic Encyclopedia of Type Strains, Phase IV (KMG-IV): sequencing the most valuable type-strain genomes for metagenomic binning, comparative biology and taxonomic classification.</title>
        <authorList>
            <person name="Goeker M."/>
        </authorList>
    </citation>
    <scope>NUCLEOTIDE SEQUENCE [LARGE SCALE GENOMIC DNA]</scope>
    <source>
        <strain evidence="1 2">DSM 21461</strain>
    </source>
</reference>
<evidence type="ECO:0000313" key="1">
    <source>
        <dbReference type="EMBL" id="MBM7549300.1"/>
    </source>
</evidence>
<dbReference type="EMBL" id="JAFBDH010000001">
    <property type="protein sequence ID" value="MBM7549300.1"/>
    <property type="molecule type" value="Genomic_DNA"/>
</dbReference>
<evidence type="ECO:0000313" key="2">
    <source>
        <dbReference type="Proteomes" id="UP000720595"/>
    </source>
</evidence>
<dbReference type="RefSeq" id="WP_205051053.1">
    <property type="nucleotide sequence ID" value="NZ_JAFBDH010000001.1"/>
</dbReference>
<sequence length="82" mass="9374">MNGLFASIGTNDEKAFFPALNIYHENGKVLVQYEFSEGSLKNLDSTFKGGVLYSYRTYCVVDRYDSQYTVSGFLIFPFNFLN</sequence>
<keyword evidence="2" id="KW-1185">Reference proteome</keyword>
<gene>
    <name evidence="1" type="ORF">JOD41_000015</name>
</gene>
<organism evidence="1 2">
    <name type="scientific">Peptoniphilus gorbachii</name>
    <dbReference type="NCBI Taxonomy" id="411567"/>
    <lineage>
        <taxon>Bacteria</taxon>
        <taxon>Bacillati</taxon>
        <taxon>Bacillota</taxon>
        <taxon>Tissierellia</taxon>
        <taxon>Tissierellales</taxon>
        <taxon>Peptoniphilaceae</taxon>
        <taxon>Peptoniphilus</taxon>
    </lineage>
</organism>
<protein>
    <submittedName>
        <fullName evidence="1">Uncharacterized protein</fullName>
    </submittedName>
</protein>
<name>A0ABS2MH08_9FIRM</name>
<comment type="caution">
    <text evidence="1">The sequence shown here is derived from an EMBL/GenBank/DDBJ whole genome shotgun (WGS) entry which is preliminary data.</text>
</comment>
<proteinExistence type="predicted"/>